<protein>
    <submittedName>
        <fullName evidence="2">General secretion pathway protein N</fullName>
    </submittedName>
</protein>
<proteinExistence type="predicted"/>
<dbReference type="OrthoDB" id="8558191at2"/>
<dbReference type="EMBL" id="JACHHO010000001">
    <property type="protein sequence ID" value="MBB5203274.1"/>
    <property type="molecule type" value="Genomic_DNA"/>
</dbReference>
<accession>A0A840S359</accession>
<feature type="signal peptide" evidence="1">
    <location>
        <begin position="1"/>
        <end position="22"/>
    </location>
</feature>
<dbReference type="Proteomes" id="UP000554837">
    <property type="component" value="Unassembled WGS sequence"/>
</dbReference>
<feature type="chain" id="PRO_5032633093" evidence="1">
    <location>
        <begin position="23"/>
        <end position="255"/>
    </location>
</feature>
<dbReference type="AlphaFoldDB" id="A0A840S359"/>
<evidence type="ECO:0000313" key="3">
    <source>
        <dbReference type="Proteomes" id="UP000554837"/>
    </source>
</evidence>
<reference evidence="2 3" key="1">
    <citation type="submission" date="2020-08" db="EMBL/GenBank/DDBJ databases">
        <title>Genomic Encyclopedia of Type Strains, Phase IV (KMG-IV): sequencing the most valuable type-strain genomes for metagenomic binning, comparative biology and taxonomic classification.</title>
        <authorList>
            <person name="Goeker M."/>
        </authorList>
    </citation>
    <scope>NUCLEOTIDE SEQUENCE [LARGE SCALE GENOMIC DNA]</scope>
    <source>
        <strain evidence="2 3">DSM 23958</strain>
    </source>
</reference>
<sequence>MKRAPVLWGLALGLSAALLAHAPAAWLANQLAQASQGRVLLADSQGSWWQGDARLSLSGGAGSRDLAGLPGRVHWRLGWAQGAPALRMKLDCCSAGELVLRLQLGWGQLGLSLPERNEPLLRLPAALLTGLGTPWNTVQPSGQVLLSAQAAKLQWQQGRWQLDGQLALELRGLSSRLSTLNPLGSYRLAVQGQAGSPASFQLQTLEGALQLQGQGRQGEGFRGEASAAPGAEDALNNLLNIMGRRQGARSLISIG</sequence>
<name>A0A840S359_9BURK</name>
<organism evidence="2 3">
    <name type="scientific">Inhella inkyongensis</name>
    <dbReference type="NCBI Taxonomy" id="392593"/>
    <lineage>
        <taxon>Bacteria</taxon>
        <taxon>Pseudomonadati</taxon>
        <taxon>Pseudomonadota</taxon>
        <taxon>Betaproteobacteria</taxon>
        <taxon>Burkholderiales</taxon>
        <taxon>Sphaerotilaceae</taxon>
        <taxon>Inhella</taxon>
    </lineage>
</organism>
<keyword evidence="1" id="KW-0732">Signal</keyword>
<evidence type="ECO:0000313" key="2">
    <source>
        <dbReference type="EMBL" id="MBB5203274.1"/>
    </source>
</evidence>
<dbReference type="GO" id="GO:0015628">
    <property type="term" value="P:protein secretion by the type II secretion system"/>
    <property type="evidence" value="ECO:0007669"/>
    <property type="project" value="InterPro"/>
</dbReference>
<comment type="caution">
    <text evidence="2">The sequence shown here is derived from an EMBL/GenBank/DDBJ whole genome shotgun (WGS) entry which is preliminary data.</text>
</comment>
<dbReference type="RefSeq" id="WP_138857658.1">
    <property type="nucleotide sequence ID" value="NZ_CP040709.1"/>
</dbReference>
<dbReference type="GO" id="GO:0015627">
    <property type="term" value="C:type II protein secretion system complex"/>
    <property type="evidence" value="ECO:0007669"/>
    <property type="project" value="InterPro"/>
</dbReference>
<keyword evidence="3" id="KW-1185">Reference proteome</keyword>
<evidence type="ECO:0000256" key="1">
    <source>
        <dbReference type="SAM" id="SignalP"/>
    </source>
</evidence>
<dbReference type="GO" id="GO:0005886">
    <property type="term" value="C:plasma membrane"/>
    <property type="evidence" value="ECO:0007669"/>
    <property type="project" value="UniProtKB-SubCell"/>
</dbReference>
<gene>
    <name evidence="2" type="ORF">HNQ51_000567</name>
</gene>